<evidence type="ECO:0000313" key="1">
    <source>
        <dbReference type="EMBL" id="MBX38657.1"/>
    </source>
</evidence>
<dbReference type="EMBL" id="GGEC01058173">
    <property type="protein sequence ID" value="MBX38657.1"/>
    <property type="molecule type" value="Transcribed_RNA"/>
</dbReference>
<name>A0A2P2N843_RHIMU</name>
<protein>
    <submittedName>
        <fullName evidence="1">Uncharacterized protein</fullName>
    </submittedName>
</protein>
<sequence>MMMRLRDQHRLPLMS</sequence>
<accession>A0A2P2N843</accession>
<organism evidence="1">
    <name type="scientific">Rhizophora mucronata</name>
    <name type="common">Asiatic mangrove</name>
    <dbReference type="NCBI Taxonomy" id="61149"/>
    <lineage>
        <taxon>Eukaryota</taxon>
        <taxon>Viridiplantae</taxon>
        <taxon>Streptophyta</taxon>
        <taxon>Embryophyta</taxon>
        <taxon>Tracheophyta</taxon>
        <taxon>Spermatophyta</taxon>
        <taxon>Magnoliopsida</taxon>
        <taxon>eudicotyledons</taxon>
        <taxon>Gunneridae</taxon>
        <taxon>Pentapetalae</taxon>
        <taxon>rosids</taxon>
        <taxon>fabids</taxon>
        <taxon>Malpighiales</taxon>
        <taxon>Rhizophoraceae</taxon>
        <taxon>Rhizophora</taxon>
    </lineage>
</organism>
<proteinExistence type="predicted"/>
<reference evidence="1" key="1">
    <citation type="submission" date="2018-02" db="EMBL/GenBank/DDBJ databases">
        <title>Rhizophora mucronata_Transcriptome.</title>
        <authorList>
            <person name="Meera S.P."/>
            <person name="Sreeshan A."/>
            <person name="Augustine A."/>
        </authorList>
    </citation>
    <scope>NUCLEOTIDE SEQUENCE</scope>
    <source>
        <tissue evidence="1">Leaf</tissue>
    </source>
</reference>